<evidence type="ECO:0000313" key="1">
    <source>
        <dbReference type="EMBL" id="AYV82917.1"/>
    </source>
</evidence>
<name>A0A3G5A6P6_9VIRU</name>
<proteinExistence type="predicted"/>
<protein>
    <submittedName>
        <fullName evidence="1">Uncharacterized protein</fullName>
    </submittedName>
</protein>
<accession>A0A3G5A6P6</accession>
<organism evidence="1">
    <name type="scientific">Hyperionvirus sp</name>
    <dbReference type="NCBI Taxonomy" id="2487770"/>
    <lineage>
        <taxon>Viruses</taxon>
        <taxon>Varidnaviria</taxon>
        <taxon>Bamfordvirae</taxon>
        <taxon>Nucleocytoviricota</taxon>
        <taxon>Megaviricetes</taxon>
        <taxon>Imitervirales</taxon>
        <taxon>Mimiviridae</taxon>
        <taxon>Klosneuvirinae</taxon>
    </lineage>
</organism>
<reference evidence="1" key="1">
    <citation type="submission" date="2018-10" db="EMBL/GenBank/DDBJ databases">
        <title>Hidden diversity of soil giant viruses.</title>
        <authorList>
            <person name="Schulz F."/>
            <person name="Alteio L."/>
            <person name="Goudeau D."/>
            <person name="Ryan E.M."/>
            <person name="Malmstrom R.R."/>
            <person name="Blanchard J."/>
            <person name="Woyke T."/>
        </authorList>
    </citation>
    <scope>NUCLEOTIDE SEQUENCE</scope>
    <source>
        <strain evidence="1">HYV1</strain>
    </source>
</reference>
<sequence length="77" mass="8961">MEELERANNTGRNLEIIKEAYQSRDAKVKGDRYSKSCVVAKFIDQDMIEPLKAIYNLLNNLNDRITKLEKNSNLPEF</sequence>
<gene>
    <name evidence="1" type="ORF">Hyperionvirus3_63</name>
</gene>
<dbReference type="EMBL" id="MK072385">
    <property type="protein sequence ID" value="AYV82917.1"/>
    <property type="molecule type" value="Genomic_DNA"/>
</dbReference>